<keyword evidence="4" id="KW-0238">DNA-binding</keyword>
<dbReference type="Proteomes" id="UP000295468">
    <property type="component" value="Unassembled WGS sequence"/>
</dbReference>
<dbReference type="PROSITE" id="PS50110">
    <property type="entry name" value="RESPONSE_REGULATORY"/>
    <property type="match status" value="1"/>
</dbReference>
<protein>
    <submittedName>
        <fullName evidence="4">DNA-binding LytR/AlgR family response regulator</fullName>
    </submittedName>
</protein>
<dbReference type="SMART" id="SM00448">
    <property type="entry name" value="REC"/>
    <property type="match status" value="1"/>
</dbReference>
<dbReference type="SMART" id="SM00850">
    <property type="entry name" value="LytTR"/>
    <property type="match status" value="1"/>
</dbReference>
<dbReference type="Pfam" id="PF00072">
    <property type="entry name" value="Response_reg"/>
    <property type="match status" value="1"/>
</dbReference>
<dbReference type="Gene3D" id="2.40.50.1020">
    <property type="entry name" value="LytTr DNA-binding domain"/>
    <property type="match status" value="1"/>
</dbReference>
<dbReference type="GO" id="GO:0003677">
    <property type="term" value="F:DNA binding"/>
    <property type="evidence" value="ECO:0007669"/>
    <property type="project" value="UniProtKB-KW"/>
</dbReference>
<reference evidence="4 5" key="1">
    <citation type="submission" date="2019-03" db="EMBL/GenBank/DDBJ databases">
        <title>Genomic Encyclopedia of Archaeal and Bacterial Type Strains, Phase II (KMG-II): from individual species to whole genera.</title>
        <authorList>
            <person name="Goeker M."/>
        </authorList>
    </citation>
    <scope>NUCLEOTIDE SEQUENCE [LARGE SCALE GENOMIC DNA]</scope>
    <source>
        <strain evidence="4 5">DSM 18435</strain>
    </source>
</reference>
<dbReference type="SUPFAM" id="SSF52172">
    <property type="entry name" value="CheY-like"/>
    <property type="match status" value="1"/>
</dbReference>
<accession>A0A4R6TNV9</accession>
<dbReference type="PROSITE" id="PS50930">
    <property type="entry name" value="HTH_LYTTR"/>
    <property type="match status" value="1"/>
</dbReference>
<evidence type="ECO:0000313" key="5">
    <source>
        <dbReference type="Proteomes" id="UP000295468"/>
    </source>
</evidence>
<dbReference type="PANTHER" id="PTHR37299">
    <property type="entry name" value="TRANSCRIPTIONAL REGULATOR-RELATED"/>
    <property type="match status" value="1"/>
</dbReference>
<comment type="caution">
    <text evidence="4">The sequence shown here is derived from an EMBL/GenBank/DDBJ whole genome shotgun (WGS) entry which is preliminary data.</text>
</comment>
<evidence type="ECO:0000259" key="2">
    <source>
        <dbReference type="PROSITE" id="PS50110"/>
    </source>
</evidence>
<dbReference type="InterPro" id="IPR046947">
    <property type="entry name" value="LytR-like"/>
</dbReference>
<evidence type="ECO:0000259" key="3">
    <source>
        <dbReference type="PROSITE" id="PS50930"/>
    </source>
</evidence>
<evidence type="ECO:0000256" key="1">
    <source>
        <dbReference type="PROSITE-ProRule" id="PRU00169"/>
    </source>
</evidence>
<dbReference type="GO" id="GO:0000156">
    <property type="term" value="F:phosphorelay response regulator activity"/>
    <property type="evidence" value="ECO:0007669"/>
    <property type="project" value="InterPro"/>
</dbReference>
<dbReference type="Pfam" id="PF04397">
    <property type="entry name" value="LytTR"/>
    <property type="match status" value="1"/>
</dbReference>
<sequence>MQLSCILVDDSITHREAISKLLNRQPALQLIQTFADPKEARTYLKKNEVDLVFLDIEMPGMTGFQLLDRLKNPPLVIIISAHGKHALKAFDYEVIDFLQKPVLPERLSISVQRAQTQLRYTIPSETDDNYITVKTDYKKNTRINCDSIEWVEAMGDYIRLVTSNTRFMVLSSLKAFEKELPEDQFLRVHKSFIVNLVKIERYNNNVIEIKGHKLPLSRRRKGALDEALKNM</sequence>
<dbReference type="EMBL" id="SNYI01000002">
    <property type="protein sequence ID" value="TDQ31031.1"/>
    <property type="molecule type" value="Genomic_DNA"/>
</dbReference>
<dbReference type="InterPro" id="IPR007492">
    <property type="entry name" value="LytTR_DNA-bd_dom"/>
</dbReference>
<dbReference type="InterPro" id="IPR001789">
    <property type="entry name" value="Sig_transdc_resp-reg_receiver"/>
</dbReference>
<gene>
    <name evidence="4" type="ORF">CLV82_1730</name>
</gene>
<dbReference type="InterPro" id="IPR011006">
    <property type="entry name" value="CheY-like_superfamily"/>
</dbReference>
<feature type="domain" description="HTH LytTR-type" evidence="3">
    <location>
        <begin position="143"/>
        <end position="230"/>
    </location>
</feature>
<dbReference type="Gene3D" id="3.40.50.2300">
    <property type="match status" value="1"/>
</dbReference>
<keyword evidence="5" id="KW-1185">Reference proteome</keyword>
<keyword evidence="1" id="KW-0597">Phosphoprotein</keyword>
<organism evidence="4 5">
    <name type="scientific">Zeaxanthinibacter enoshimensis</name>
    <dbReference type="NCBI Taxonomy" id="392009"/>
    <lineage>
        <taxon>Bacteria</taxon>
        <taxon>Pseudomonadati</taxon>
        <taxon>Bacteroidota</taxon>
        <taxon>Flavobacteriia</taxon>
        <taxon>Flavobacteriales</taxon>
        <taxon>Flavobacteriaceae</taxon>
        <taxon>Zeaxanthinibacter</taxon>
    </lineage>
</organism>
<evidence type="ECO:0000313" key="4">
    <source>
        <dbReference type="EMBL" id="TDQ31031.1"/>
    </source>
</evidence>
<name>A0A4R6TNV9_9FLAO</name>
<proteinExistence type="predicted"/>
<feature type="domain" description="Response regulatory" evidence="2">
    <location>
        <begin position="4"/>
        <end position="115"/>
    </location>
</feature>
<dbReference type="AlphaFoldDB" id="A0A4R6TNV9"/>
<dbReference type="OrthoDB" id="2168082at2"/>
<dbReference type="RefSeq" id="WP_133643888.1">
    <property type="nucleotide sequence ID" value="NZ_SNYI01000002.1"/>
</dbReference>
<feature type="modified residue" description="4-aspartylphosphate" evidence="1">
    <location>
        <position position="55"/>
    </location>
</feature>
<dbReference type="PANTHER" id="PTHR37299:SF1">
    <property type="entry name" value="STAGE 0 SPORULATION PROTEIN A HOMOLOG"/>
    <property type="match status" value="1"/>
</dbReference>